<comment type="caution">
    <text evidence="16">The sequence shown here is derived from an EMBL/GenBank/DDBJ whole genome shotgun (WGS) entry which is preliminary data.</text>
</comment>
<dbReference type="Pfam" id="PF00179">
    <property type="entry name" value="UQ_con"/>
    <property type="match status" value="1"/>
</dbReference>
<dbReference type="Proteomes" id="UP000663823">
    <property type="component" value="Unassembled WGS sequence"/>
</dbReference>
<keyword evidence="9" id="KW-0067">ATP-binding</keyword>
<keyword evidence="4" id="KW-0963">Cytoplasm</keyword>
<dbReference type="OrthoDB" id="47801at2759"/>
<accession>A0A814IG87</accession>
<dbReference type="GO" id="GO:0061631">
    <property type="term" value="F:ubiquitin conjugating enzyme activity"/>
    <property type="evidence" value="ECO:0007669"/>
    <property type="project" value="UniProtKB-EC"/>
</dbReference>
<dbReference type="GO" id="GO:0004869">
    <property type="term" value="F:cysteine-type endopeptidase inhibitor activity"/>
    <property type="evidence" value="ECO:0007669"/>
    <property type="project" value="TreeGrafter"/>
</dbReference>
<evidence type="ECO:0000256" key="11">
    <source>
        <dbReference type="ARBA" id="ARBA00039894"/>
    </source>
</evidence>
<evidence type="ECO:0000313" key="18">
    <source>
        <dbReference type="Proteomes" id="UP000663882"/>
    </source>
</evidence>
<evidence type="ECO:0000256" key="13">
    <source>
        <dbReference type="ARBA" id="ARBA00042316"/>
    </source>
</evidence>
<evidence type="ECO:0000256" key="8">
    <source>
        <dbReference type="ARBA" id="ARBA00022786"/>
    </source>
</evidence>
<dbReference type="GO" id="GO:0043066">
    <property type="term" value="P:negative regulation of apoptotic process"/>
    <property type="evidence" value="ECO:0007669"/>
    <property type="project" value="TreeGrafter"/>
</dbReference>
<name>A0A814IG87_9BILA</name>
<dbReference type="PANTHER" id="PTHR46116">
    <property type="entry name" value="(E3-INDEPENDENT) E2 UBIQUITIN-CONJUGATING ENZYME"/>
    <property type="match status" value="1"/>
</dbReference>
<evidence type="ECO:0000256" key="6">
    <source>
        <dbReference type="ARBA" id="ARBA00022703"/>
    </source>
</evidence>
<dbReference type="PROSITE" id="PS50127">
    <property type="entry name" value="UBC_2"/>
    <property type="match status" value="1"/>
</dbReference>
<evidence type="ECO:0000256" key="10">
    <source>
        <dbReference type="ARBA" id="ARBA00023242"/>
    </source>
</evidence>
<keyword evidence="8" id="KW-0833">Ubl conjugation pathway</keyword>
<dbReference type="Proteomes" id="UP000663882">
    <property type="component" value="Unassembled WGS sequence"/>
</dbReference>
<evidence type="ECO:0000256" key="1">
    <source>
        <dbReference type="ARBA" id="ARBA00004123"/>
    </source>
</evidence>
<keyword evidence="6" id="KW-0053">Apoptosis</keyword>
<dbReference type="EMBL" id="CAJOAX010001369">
    <property type="protein sequence ID" value="CAF3709790.1"/>
    <property type="molecule type" value="Genomic_DNA"/>
</dbReference>
<dbReference type="GO" id="GO:0005737">
    <property type="term" value="C:cytoplasm"/>
    <property type="evidence" value="ECO:0007669"/>
    <property type="project" value="UniProtKB-SubCell"/>
</dbReference>
<dbReference type="InterPro" id="IPR016135">
    <property type="entry name" value="UBQ-conjugating_enzyme/RWD"/>
</dbReference>
<dbReference type="SMART" id="SM00212">
    <property type="entry name" value="UBCc"/>
    <property type="match status" value="1"/>
</dbReference>
<evidence type="ECO:0000259" key="15">
    <source>
        <dbReference type="PROSITE" id="PS50127"/>
    </source>
</evidence>
<evidence type="ECO:0000256" key="12">
    <source>
        <dbReference type="ARBA" id="ARBA00041798"/>
    </source>
</evidence>
<protein>
    <recommendedName>
        <fullName evidence="11">Ubiquitin-conjugating enzyme E2 Z</fullName>
        <ecNumber evidence="3">2.3.2.23</ecNumber>
    </recommendedName>
    <alternativeName>
        <fullName evidence="12">E2 ubiquitin-conjugating enzyme Z</fullName>
    </alternativeName>
    <alternativeName>
        <fullName evidence="14">Ubiquitin carrier protein Z</fullName>
    </alternativeName>
    <alternativeName>
        <fullName evidence="13">Ubiquitin-protein ligase Z</fullName>
    </alternativeName>
</protein>
<sequence>MNTNDDTQVKNAHLFKTRVNRIPNNEMAKVMKNSWDPLHSSDWDECIPTAICLRRIQREISFILKDSPPGIFIDPDPDNITKIHALIVGPSDTPYENGFFYFIIRCPPDYPFQPPRCRFMTTANNTVRLNPNLYQNGKVCVSILGTMTGPSWAAGLTLESVILSIQSLLSENPYHNAPGFTKERRLGDSKAYKEMLQHETLRVAVCEMLETTNSVPQQLREIMIKQFLKFYDYYIHVCKKNTDKDGQQMMDPFSKNCGLFQYSSILTRLQQLKSELESNKCCSEEQQQVDLDINKNMGSSVNIALNRPSDCAIIADEKVSDNEGKVKHDQDEVKEEHGNDIQSLNLSENRLTYLC</sequence>
<evidence type="ECO:0000256" key="4">
    <source>
        <dbReference type="ARBA" id="ARBA00022490"/>
    </source>
</evidence>
<dbReference type="SUPFAM" id="SSF54495">
    <property type="entry name" value="UBC-like"/>
    <property type="match status" value="1"/>
</dbReference>
<evidence type="ECO:0000256" key="9">
    <source>
        <dbReference type="ARBA" id="ARBA00022840"/>
    </source>
</evidence>
<proteinExistence type="predicted"/>
<dbReference type="EMBL" id="CAJNOO010000741">
    <property type="protein sequence ID" value="CAF1023115.1"/>
    <property type="molecule type" value="Genomic_DNA"/>
</dbReference>
<dbReference type="GO" id="GO:0005634">
    <property type="term" value="C:nucleus"/>
    <property type="evidence" value="ECO:0007669"/>
    <property type="project" value="UniProtKB-SubCell"/>
</dbReference>
<dbReference type="CDD" id="cd23809">
    <property type="entry name" value="UBCc_UBE2Z"/>
    <property type="match status" value="1"/>
</dbReference>
<evidence type="ECO:0000313" key="17">
    <source>
        <dbReference type="EMBL" id="CAF3709790.1"/>
    </source>
</evidence>
<keyword evidence="5" id="KW-0808">Transferase</keyword>
<keyword evidence="10" id="KW-0539">Nucleus</keyword>
<evidence type="ECO:0000256" key="7">
    <source>
        <dbReference type="ARBA" id="ARBA00022741"/>
    </source>
</evidence>
<evidence type="ECO:0000256" key="5">
    <source>
        <dbReference type="ARBA" id="ARBA00022679"/>
    </source>
</evidence>
<dbReference type="InterPro" id="IPR000608">
    <property type="entry name" value="UBC"/>
</dbReference>
<comment type="subcellular location">
    <subcellularLocation>
        <location evidence="2">Cytoplasm</location>
    </subcellularLocation>
    <subcellularLocation>
        <location evidence="1">Nucleus</location>
    </subcellularLocation>
</comment>
<dbReference type="GO" id="GO:0006915">
    <property type="term" value="P:apoptotic process"/>
    <property type="evidence" value="ECO:0007669"/>
    <property type="project" value="UniProtKB-KW"/>
</dbReference>
<dbReference type="Gene3D" id="3.10.110.10">
    <property type="entry name" value="Ubiquitin Conjugating Enzyme"/>
    <property type="match status" value="1"/>
</dbReference>
<dbReference type="PANTHER" id="PTHR46116:SF26">
    <property type="entry name" value="UBIQUITIN-CONJUGATING ENZYME E2 Z"/>
    <property type="match status" value="1"/>
</dbReference>
<evidence type="ECO:0000256" key="14">
    <source>
        <dbReference type="ARBA" id="ARBA00042401"/>
    </source>
</evidence>
<keyword evidence="7" id="KW-0547">Nucleotide-binding</keyword>
<evidence type="ECO:0000256" key="3">
    <source>
        <dbReference type="ARBA" id="ARBA00012486"/>
    </source>
</evidence>
<gene>
    <name evidence="17" type="ORF">OTI717_LOCUS13100</name>
    <name evidence="16" type="ORF">RFH988_LOCUS15302</name>
</gene>
<feature type="domain" description="UBC core" evidence="15">
    <location>
        <begin position="51"/>
        <end position="205"/>
    </location>
</feature>
<dbReference type="GO" id="GO:0005524">
    <property type="term" value="F:ATP binding"/>
    <property type="evidence" value="ECO:0007669"/>
    <property type="project" value="UniProtKB-KW"/>
</dbReference>
<organism evidence="16 18">
    <name type="scientific">Rotaria sordida</name>
    <dbReference type="NCBI Taxonomy" id="392033"/>
    <lineage>
        <taxon>Eukaryota</taxon>
        <taxon>Metazoa</taxon>
        <taxon>Spiralia</taxon>
        <taxon>Gnathifera</taxon>
        <taxon>Rotifera</taxon>
        <taxon>Eurotatoria</taxon>
        <taxon>Bdelloidea</taxon>
        <taxon>Philodinida</taxon>
        <taxon>Philodinidae</taxon>
        <taxon>Rotaria</taxon>
    </lineage>
</organism>
<dbReference type="AlphaFoldDB" id="A0A814IG87"/>
<evidence type="ECO:0000313" key="16">
    <source>
        <dbReference type="EMBL" id="CAF1023115.1"/>
    </source>
</evidence>
<dbReference type="EC" id="2.3.2.23" evidence="3"/>
<reference evidence="16" key="1">
    <citation type="submission" date="2021-02" db="EMBL/GenBank/DDBJ databases">
        <authorList>
            <person name="Nowell W R."/>
        </authorList>
    </citation>
    <scope>NUCLEOTIDE SEQUENCE</scope>
</reference>
<evidence type="ECO:0000256" key="2">
    <source>
        <dbReference type="ARBA" id="ARBA00004496"/>
    </source>
</evidence>